<keyword evidence="1" id="KW-1185">Reference proteome</keyword>
<protein>
    <submittedName>
        <fullName evidence="2">RING-type domain-containing protein</fullName>
    </submittedName>
</protein>
<dbReference type="SUPFAM" id="SSF101908">
    <property type="entry name" value="Putative isomerase YbhE"/>
    <property type="match status" value="1"/>
</dbReference>
<proteinExistence type="predicted"/>
<dbReference type="AlphaFoldDB" id="A0A1I8J615"/>
<accession>A0A1I8J615</accession>
<evidence type="ECO:0000313" key="2">
    <source>
        <dbReference type="WBParaSite" id="maker-uti_cns_0045954-snap-gene-0.9-mRNA-1"/>
    </source>
</evidence>
<dbReference type="WBParaSite" id="maker-uti_cns_0045954-snap-gene-0.9-mRNA-1">
    <property type="protein sequence ID" value="maker-uti_cns_0045954-snap-gene-0.9-mRNA-1"/>
    <property type="gene ID" value="maker-uti_cns_0045954-snap-gene-0.9"/>
</dbReference>
<organism evidence="1 2">
    <name type="scientific">Macrostomum lignano</name>
    <dbReference type="NCBI Taxonomy" id="282301"/>
    <lineage>
        <taxon>Eukaryota</taxon>
        <taxon>Metazoa</taxon>
        <taxon>Spiralia</taxon>
        <taxon>Lophotrochozoa</taxon>
        <taxon>Platyhelminthes</taxon>
        <taxon>Rhabditophora</taxon>
        <taxon>Macrostomorpha</taxon>
        <taxon>Macrostomida</taxon>
        <taxon>Macrostomidae</taxon>
        <taxon>Macrostomum</taxon>
    </lineage>
</organism>
<sequence>TSAALSPQGSPAGGVPVESLTRPSLLCGRDCILVSVSGTSGSKVLLLSGSQCDSVQQFTVEDAGSSLATNLFWWQRELACCHGNKLLLWPEISYESSWTPSAETAAPKQQSPADVTSDILVSSAARLSDQLYILEPTSRSVLVTSMDCDRNRPASRQLLTLTKSDGSKLSPQTARIRVCEERGLLILIDELSQIVYVCSSEGRLQFSVGPRFSTNFLLSKPSDAISTGELLAICSPDRGLYLVSLEQPSQWRTTIKKERNKLRRPIRLAWSGSRQLLIVLDEVSTDRFSVSTFQIVKSPTAATLHLQAALRDPVRSLAVPSVLSSSGGFLLSALTEEGPRLLSVADDCSAVSTVADCQLPADGGAVTDMSWAGRQLWLMDSPAVDALPQPSSFVEQLQLAVQRRRTAVAAEMASRSRARDRLRAIVDMELPASLEELLDAEAVLDEALSDESSWAVSCSWDEAAAESAASELLRVMKKLLDASGAESATDSSSQAVSATGASKQAVSATDSLNQAVSATGASKQAVSATDSLNQAVSATGASKQAMSATDSSSQAVSATGASKQSVSATGASKQAASATGASKQAVSVASLSGQLLVLEQPSNVIRFCNSSSPAILIRDLTVTNPDGSAVALQPHRIRVCSKRKLVIVVDKSAGVVAVCRPDGRLEFSVGPKFSKKRLLELPLDAVSTESRLMICCPSNGIFAVYFANISVRTAIPKKIIELMRPVQLEWHSKLKQLVVLDEVDSCQYMVKMFSVGNEAASTIGLILVSQSSVLVKSLATPCVLCSSSSILLSVLS</sequence>
<name>A0A1I8J615_9PLAT</name>
<evidence type="ECO:0000313" key="1">
    <source>
        <dbReference type="Proteomes" id="UP000095280"/>
    </source>
</evidence>
<dbReference type="Proteomes" id="UP000095280">
    <property type="component" value="Unplaced"/>
</dbReference>
<reference evidence="2" key="1">
    <citation type="submission" date="2016-11" db="UniProtKB">
        <authorList>
            <consortium name="WormBaseParasite"/>
        </authorList>
    </citation>
    <scope>IDENTIFICATION</scope>
</reference>